<dbReference type="FunFam" id="3.10.20.90:FF:000160">
    <property type="entry name" value="Polyubiquitin-C"/>
    <property type="match status" value="1"/>
</dbReference>
<organism evidence="2 3">
    <name type="scientific">Racocetra fulgida</name>
    <dbReference type="NCBI Taxonomy" id="60492"/>
    <lineage>
        <taxon>Eukaryota</taxon>
        <taxon>Fungi</taxon>
        <taxon>Fungi incertae sedis</taxon>
        <taxon>Mucoromycota</taxon>
        <taxon>Glomeromycotina</taxon>
        <taxon>Glomeromycetes</taxon>
        <taxon>Diversisporales</taxon>
        <taxon>Gigasporaceae</taxon>
        <taxon>Racocetra</taxon>
    </lineage>
</organism>
<proteinExistence type="predicted"/>
<dbReference type="Pfam" id="PF00240">
    <property type="entry name" value="ubiquitin"/>
    <property type="match status" value="1"/>
</dbReference>
<dbReference type="InterPro" id="IPR029071">
    <property type="entry name" value="Ubiquitin-like_domsf"/>
</dbReference>
<dbReference type="Proteomes" id="UP000789396">
    <property type="component" value="Unassembled WGS sequence"/>
</dbReference>
<dbReference type="EMBL" id="CAJVPZ010001010">
    <property type="protein sequence ID" value="CAG8482127.1"/>
    <property type="molecule type" value="Genomic_DNA"/>
</dbReference>
<dbReference type="PROSITE" id="PS50053">
    <property type="entry name" value="UBIQUITIN_2"/>
    <property type="match status" value="1"/>
</dbReference>
<accession>A0A9N8Z7V9</accession>
<dbReference type="SUPFAM" id="SSF54236">
    <property type="entry name" value="Ubiquitin-like"/>
    <property type="match status" value="1"/>
</dbReference>
<keyword evidence="3" id="KW-1185">Reference proteome</keyword>
<evidence type="ECO:0000313" key="3">
    <source>
        <dbReference type="Proteomes" id="UP000789396"/>
    </source>
</evidence>
<comment type="caution">
    <text evidence="2">The sequence shown here is derived from an EMBL/GenBank/DDBJ whole genome shotgun (WGS) entry which is preliminary data.</text>
</comment>
<evidence type="ECO:0000313" key="2">
    <source>
        <dbReference type="EMBL" id="CAG8482127.1"/>
    </source>
</evidence>
<dbReference type="SMART" id="SM00213">
    <property type="entry name" value="UBQ"/>
    <property type="match status" value="1"/>
</dbReference>
<gene>
    <name evidence="2" type="ORF">RFULGI_LOCUS1586</name>
</gene>
<dbReference type="PANTHER" id="PTHR36649">
    <property type="entry name" value="UBIQUITIN-LIKE DOMAIN-CONTAINING PROTEIN"/>
    <property type="match status" value="1"/>
</dbReference>
<feature type="domain" description="Ubiquitin-like" evidence="1">
    <location>
        <begin position="83"/>
        <end position="158"/>
    </location>
</feature>
<dbReference type="Gene3D" id="3.90.175.10">
    <property type="entry name" value="Diphtheria Toxin, domain 1"/>
    <property type="match status" value="1"/>
</dbReference>
<name>A0A9N8Z7V9_9GLOM</name>
<dbReference type="PANTHER" id="PTHR36649:SF28">
    <property type="entry name" value="UBIQUITIN-LIKE DOMAIN-CONTAINING PROTEIN"/>
    <property type="match status" value="1"/>
</dbReference>
<dbReference type="SUPFAM" id="SSF56399">
    <property type="entry name" value="ADP-ribosylation"/>
    <property type="match status" value="1"/>
</dbReference>
<dbReference type="Gene3D" id="3.10.20.90">
    <property type="entry name" value="Phosphatidylinositol 3-kinase Catalytic Subunit, Chain A, domain 1"/>
    <property type="match status" value="1"/>
</dbReference>
<dbReference type="OrthoDB" id="428577at2759"/>
<protein>
    <submittedName>
        <fullName evidence="2">7019_t:CDS:1</fullName>
    </submittedName>
</protein>
<evidence type="ECO:0000259" key="1">
    <source>
        <dbReference type="PROSITE" id="PS50053"/>
    </source>
</evidence>
<dbReference type="AlphaFoldDB" id="A0A9N8Z7V9"/>
<dbReference type="InterPro" id="IPR000626">
    <property type="entry name" value="Ubiquitin-like_dom"/>
</dbReference>
<sequence length="354" mass="40579">MENNFGIDLLNAAFTAIMPGYIFVSEKEYNERKNSLTQQEGNTYQPIDVYKFHQCTLVNKIDEQNEIASTLESFDQLSSHDSMQIFVKMYTGKSITLECNESDTIDRVKKKIQDKEGIPFDKQRLIFASIPLEGEKTLFHYGIIKRCTLHLVSNLNGGGSIISYLSSDFLDTEFDFDFTNIDDKDETFTRGGVEYLRPCGWRRVALKVTGKYDNGNDEWLGTDTNAWPVSYHGTSKHNSKLIAKEGYSLSKGKNFVYGRGIYSTPDVNVAELYSKEFVHGEDKYLVIIQNRVNPKGLRKIPKETTEVGEYWITNKDENIRPYGICIRKKDCNFYNSSNFSYIQSAFNYISSILS</sequence>
<dbReference type="InterPro" id="IPR019956">
    <property type="entry name" value="Ubiquitin_dom"/>
</dbReference>
<reference evidence="2" key="1">
    <citation type="submission" date="2021-06" db="EMBL/GenBank/DDBJ databases">
        <authorList>
            <person name="Kallberg Y."/>
            <person name="Tangrot J."/>
            <person name="Rosling A."/>
        </authorList>
    </citation>
    <scope>NUCLEOTIDE SEQUENCE</scope>
    <source>
        <strain evidence="2">IN212</strain>
    </source>
</reference>
<dbReference type="PRINTS" id="PR00348">
    <property type="entry name" value="UBIQUITIN"/>
</dbReference>